<feature type="compositionally biased region" description="Basic and acidic residues" evidence="8">
    <location>
        <begin position="44"/>
        <end position="75"/>
    </location>
</feature>
<feature type="domain" description="C2H2-type" evidence="9">
    <location>
        <begin position="1875"/>
        <end position="1901"/>
    </location>
</feature>
<evidence type="ECO:0000256" key="7">
    <source>
        <dbReference type="PROSITE-ProRule" id="PRU00042"/>
    </source>
</evidence>
<feature type="region of interest" description="Disordered" evidence="8">
    <location>
        <begin position="678"/>
        <end position="923"/>
    </location>
</feature>
<dbReference type="PANTHER" id="PTHR24376">
    <property type="entry name" value="ZINC FINGER PROTEIN"/>
    <property type="match status" value="1"/>
</dbReference>
<feature type="compositionally biased region" description="Polar residues" evidence="8">
    <location>
        <begin position="793"/>
        <end position="807"/>
    </location>
</feature>
<gene>
    <name evidence="10" type="ORF">ATANTOWER_005224</name>
</gene>
<feature type="compositionally biased region" description="Basic and acidic residues" evidence="8">
    <location>
        <begin position="856"/>
        <end position="877"/>
    </location>
</feature>
<feature type="domain" description="C2H2-type" evidence="9">
    <location>
        <begin position="1731"/>
        <end position="1753"/>
    </location>
</feature>
<feature type="region of interest" description="Disordered" evidence="8">
    <location>
        <begin position="1"/>
        <end position="75"/>
    </location>
</feature>
<evidence type="ECO:0000256" key="6">
    <source>
        <dbReference type="ARBA" id="ARBA00023242"/>
    </source>
</evidence>
<dbReference type="SUPFAM" id="SSF57667">
    <property type="entry name" value="beta-beta-alpha zinc fingers"/>
    <property type="match status" value="5"/>
</dbReference>
<feature type="domain" description="C2H2-type" evidence="9">
    <location>
        <begin position="1312"/>
        <end position="1339"/>
    </location>
</feature>
<feature type="region of interest" description="Disordered" evidence="8">
    <location>
        <begin position="195"/>
        <end position="498"/>
    </location>
</feature>
<dbReference type="PROSITE" id="PS50157">
    <property type="entry name" value="ZINC_FINGER_C2H2_2"/>
    <property type="match status" value="9"/>
</dbReference>
<feature type="region of interest" description="Disordered" evidence="8">
    <location>
        <begin position="1020"/>
        <end position="1054"/>
    </location>
</feature>
<evidence type="ECO:0000259" key="9">
    <source>
        <dbReference type="PROSITE" id="PS50157"/>
    </source>
</evidence>
<dbReference type="InterPro" id="IPR036236">
    <property type="entry name" value="Znf_C2H2_sf"/>
</dbReference>
<feature type="region of interest" description="Disordered" evidence="8">
    <location>
        <begin position="119"/>
        <end position="146"/>
    </location>
</feature>
<organism evidence="10 11">
    <name type="scientific">Ataeniobius toweri</name>
    <dbReference type="NCBI Taxonomy" id="208326"/>
    <lineage>
        <taxon>Eukaryota</taxon>
        <taxon>Metazoa</taxon>
        <taxon>Chordata</taxon>
        <taxon>Craniata</taxon>
        <taxon>Vertebrata</taxon>
        <taxon>Euteleostomi</taxon>
        <taxon>Actinopterygii</taxon>
        <taxon>Neopterygii</taxon>
        <taxon>Teleostei</taxon>
        <taxon>Neoteleostei</taxon>
        <taxon>Acanthomorphata</taxon>
        <taxon>Ovalentaria</taxon>
        <taxon>Atherinomorphae</taxon>
        <taxon>Cyprinodontiformes</taxon>
        <taxon>Goodeidae</taxon>
        <taxon>Ataeniobius</taxon>
    </lineage>
</organism>
<evidence type="ECO:0000256" key="2">
    <source>
        <dbReference type="ARBA" id="ARBA00022723"/>
    </source>
</evidence>
<feature type="compositionally biased region" description="Basic residues" evidence="8">
    <location>
        <begin position="837"/>
        <end position="853"/>
    </location>
</feature>
<feature type="domain" description="C2H2-type" evidence="9">
    <location>
        <begin position="1284"/>
        <end position="1307"/>
    </location>
</feature>
<dbReference type="PROSITE" id="PS00028">
    <property type="entry name" value="ZINC_FINGER_C2H2_1"/>
    <property type="match status" value="9"/>
</dbReference>
<name>A0ABU7BQQ7_9TELE</name>
<feature type="compositionally biased region" description="Low complexity" evidence="8">
    <location>
        <begin position="377"/>
        <end position="387"/>
    </location>
</feature>
<comment type="caution">
    <text evidence="10">The sequence shown here is derived from an EMBL/GenBank/DDBJ whole genome shotgun (WGS) entry which is preliminary data.</text>
</comment>
<feature type="compositionally biased region" description="Polar residues" evidence="8">
    <location>
        <begin position="1037"/>
        <end position="1048"/>
    </location>
</feature>
<dbReference type="Proteomes" id="UP001345963">
    <property type="component" value="Unassembled WGS sequence"/>
</dbReference>
<feature type="region of interest" description="Disordered" evidence="8">
    <location>
        <begin position="1163"/>
        <end position="1198"/>
    </location>
</feature>
<evidence type="ECO:0000313" key="11">
    <source>
        <dbReference type="Proteomes" id="UP001345963"/>
    </source>
</evidence>
<accession>A0ABU7BQQ7</accession>
<feature type="compositionally biased region" description="Basic and acidic residues" evidence="8">
    <location>
        <begin position="195"/>
        <end position="206"/>
    </location>
</feature>
<keyword evidence="5" id="KW-0862">Zinc</keyword>
<evidence type="ECO:0000256" key="3">
    <source>
        <dbReference type="ARBA" id="ARBA00022737"/>
    </source>
</evidence>
<dbReference type="SMART" id="SM00355">
    <property type="entry name" value="ZnF_C2H2"/>
    <property type="match status" value="11"/>
</dbReference>
<feature type="compositionally biased region" description="Basic residues" evidence="8">
    <location>
        <begin position="1180"/>
        <end position="1198"/>
    </location>
</feature>
<sequence>MEGRCDGSALLESSLTKRKKSDVGRRLEMTGHQNLQAASGSARKIPEPETEESKDQRTDGSDLRRVDNIWRNSDHAFPLDELSVTGNVAAVEKQFLGDSNGDGETPPCKHKTDLQSVWKRDELQPSNDRTDAERQASSRTRESSKENIYHSVLHQLLQQQKHKPGRKHKKKTLMKMAKLLVIAKGWDRRENQRLSLEEESSLKEDIFNSMSRKHAPGAGRTESKPEIQKTAQNLSRPSDPNSSLNPASDEQKEYREISSEFVRKETKIPPDSREQVPKRTSKRRKKAAKVPKLGGKKKHPSDETCGGLSGSNFTCKNKEEKPHMDPTGGKNPELTFKKKTGRNRIGKGKMVKPSETQSLVVSSGRKRKTDSVTRLQPAPTAAEATAESDTGLSLLAEELMSSQSGSSGSAGNSAAPETQPQSMKKPRKDRNPTAVQLPTGANSLQAQNQTLDVFPKSSHRKLGKRGDKTKTPPISVWDSFPSAETPNILKEPGKNSNMQRKRATLKGKRTKTFHVKEETDDRNVMWGTFSQKQDGDPIQSWNKPKCQGHGKQIIVQTLNFHIKTEPVWEAATNQLDVSPIHNHSSRRRKPRKRKPIEDDDATAGSAGDEAGGDVEHFLPPVCGSSEKGRSRNKKNPGLHNSDETDEGLKCRKIRRSCTLGNKTISAAEEWLIRYLKGSRRRASSKGSNMKAEGNLEGADLLGEDEQDPLSENRTKFIQTKRSRGKNARLSVDGAAVPGNVKRKRKKTEEEQASEFDEGGSGFPNHPAPALGLNRQEEPTMKGQGQKPEDVTASRGQTGATLESSESKVNGPRRKNLIQINGITSDLKDDSLEVHSKMTPRKRKGRPKKKHLISKPKILESKEEQPHDGDTGPPEDVKTSNFRRSRRRNVSTRKMKDGSSLQDRNSTMDSGGQTGGTPERSESSRMNLLQIEGTSDPKGDFLGVNSKVITTRRKMGRKRRRMLKKDMKAGPKILESDEDLLHVWVTGAPEDGKTSNVKRGRKRNVFTIKMEDEASCLMDTEAKKEPDREKPELRSLFQDKSNTTKSGGKTRTAAERRGMMNLLQIEGVTSSPKDDSVKVYSKIRATKRQTGQKRRQTLKKDSADHKILECNEDQSCKRDAAALEDGKISKTSKVRRGRKRNVFTIKVENEASCFMDTEGIGKESEREKSFQESVSSAAPRKTIRKRRRRSKTHWAGNKKAKKPRICSFWDNPTFSSSCDETFNVQLGNQENQIKTNFPSGPKICHRLQKKKIEKKNLQCSFCLRSFRHISAFTLHKRLHAGRKPYGCSICAKNFSKLSQLKLHSKVHSVALAARCPCCDETFKDKTELICHLKVHLNEVETLQTELGRNRQSRSAANQDKTFRCSICSKEFTKTCTFEKHRRIHDRKPLSCTKMFRDSSTIHGFLVSQVGNAAVVTPVFFKCPICKQIHRFWCHYVLHLQSHTSGGSRCCDACRQDYSGAADTRRHCSDCCKASGEDKDCGGFLNDIWKEGGASGRKDQQSSCPEAKHEGKIVALPKGECDRRRFLPPPLSSGSSLPVIEDVDIVSLKSGFSSTSDPTCNQVSLFHPEPHRLRGRTWRGRWGRASTHWNKQGLHSRLRQRSSRAFRCSCCELEFHFLGSYMDHLQEHAAERSHACPSCPGMFSDEAQLKSHDSSCHRQPDGLKCSTCGKLFSTTRNLQTHKLLHKGARSHICLPCSRSFSCHSALKAHLETHRRRLSVPQPARMEGPFLFPYPCRKCSAKFSSTDLLQAHQVCHFIAGRNSESPPESIMSFIPNIQRGTAPSSGPKRQLPVSNRKDLFTYPHPDRLYVVQDVSSEPPVGVSDTVEETNDSLGRKPTSAELELHLLVKSLIPEKRLTTSDSSDSESELTTGRANYIHTCAICAKTFPDVMSLHEHYRNHARGM</sequence>
<feature type="domain" description="C2H2-type" evidence="9">
    <location>
        <begin position="1256"/>
        <end position="1283"/>
    </location>
</feature>
<feature type="domain" description="C2H2-type" evidence="9">
    <location>
        <begin position="1689"/>
        <end position="1716"/>
    </location>
</feature>
<proteinExistence type="predicted"/>
<feature type="compositionally biased region" description="Basic residues" evidence="8">
    <location>
        <begin position="880"/>
        <end position="892"/>
    </location>
</feature>
<feature type="compositionally biased region" description="Basic residues" evidence="8">
    <location>
        <begin position="279"/>
        <end position="299"/>
    </location>
</feature>
<feature type="region of interest" description="Disordered" evidence="8">
    <location>
        <begin position="578"/>
        <end position="647"/>
    </location>
</feature>
<feature type="compositionally biased region" description="Basic and acidic residues" evidence="8">
    <location>
        <begin position="249"/>
        <end position="277"/>
    </location>
</feature>
<keyword evidence="11" id="KW-1185">Reference proteome</keyword>
<feature type="domain" description="C2H2-type" evidence="9">
    <location>
        <begin position="1361"/>
        <end position="1388"/>
    </location>
</feature>
<protein>
    <recommendedName>
        <fullName evidence="9">C2H2-type domain-containing protein</fullName>
    </recommendedName>
</protein>
<keyword evidence="6" id="KW-0539">Nucleus</keyword>
<feature type="compositionally biased region" description="Polar residues" evidence="8">
    <location>
        <begin position="433"/>
        <end position="451"/>
    </location>
</feature>
<feature type="compositionally biased region" description="Polar residues" evidence="8">
    <location>
        <begin position="898"/>
        <end position="910"/>
    </location>
</feature>
<dbReference type="InterPro" id="IPR013087">
    <property type="entry name" value="Znf_C2H2_type"/>
</dbReference>
<comment type="subcellular location">
    <subcellularLocation>
        <location evidence="1">Nucleus</location>
    </subcellularLocation>
</comment>
<keyword evidence="2" id="KW-0479">Metal-binding</keyword>
<feature type="compositionally biased region" description="Basic and acidic residues" evidence="8">
    <location>
        <begin position="1020"/>
        <end position="1032"/>
    </location>
</feature>
<evidence type="ECO:0000256" key="8">
    <source>
        <dbReference type="SAM" id="MobiDB-lite"/>
    </source>
</evidence>
<feature type="compositionally biased region" description="Low complexity" evidence="8">
    <location>
        <begin position="401"/>
        <end position="415"/>
    </location>
</feature>
<feature type="domain" description="C2H2-type" evidence="9">
    <location>
        <begin position="1604"/>
        <end position="1631"/>
    </location>
</feature>
<keyword evidence="4 7" id="KW-0863">Zinc-finger</keyword>
<feature type="compositionally biased region" description="Polar residues" evidence="8">
    <location>
        <begin position="229"/>
        <end position="248"/>
    </location>
</feature>
<feature type="domain" description="C2H2-type" evidence="9">
    <location>
        <begin position="1661"/>
        <end position="1688"/>
    </location>
</feature>
<feature type="compositionally biased region" description="Basic residues" evidence="8">
    <location>
        <begin position="583"/>
        <end position="594"/>
    </location>
</feature>
<evidence type="ECO:0000256" key="1">
    <source>
        <dbReference type="ARBA" id="ARBA00004123"/>
    </source>
</evidence>
<feature type="compositionally biased region" description="Basic and acidic residues" evidence="8">
    <location>
        <begin position="825"/>
        <end position="835"/>
    </location>
</feature>
<keyword evidence="3" id="KW-0677">Repeat</keyword>
<reference evidence="10 11" key="1">
    <citation type="submission" date="2021-07" db="EMBL/GenBank/DDBJ databases">
        <authorList>
            <person name="Palmer J.M."/>
        </authorList>
    </citation>
    <scope>NUCLEOTIDE SEQUENCE [LARGE SCALE GENOMIC DNA]</scope>
    <source>
        <strain evidence="10 11">AT_MEX2019</strain>
        <tissue evidence="10">Muscle</tissue>
    </source>
</reference>
<evidence type="ECO:0000256" key="4">
    <source>
        <dbReference type="ARBA" id="ARBA00022771"/>
    </source>
</evidence>
<dbReference type="EMBL" id="JAHUTI010060586">
    <property type="protein sequence ID" value="MED6251969.1"/>
    <property type="molecule type" value="Genomic_DNA"/>
</dbReference>
<evidence type="ECO:0000256" key="5">
    <source>
        <dbReference type="ARBA" id="ARBA00022833"/>
    </source>
</evidence>
<dbReference type="PANTHER" id="PTHR24376:SF235">
    <property type="entry name" value="C2H2-TYPE DOMAIN-CONTAINING PROTEIN"/>
    <property type="match status" value="1"/>
</dbReference>
<evidence type="ECO:0000313" key="10">
    <source>
        <dbReference type="EMBL" id="MED6251969.1"/>
    </source>
</evidence>
<dbReference type="Gene3D" id="3.30.160.60">
    <property type="entry name" value="Classic Zinc Finger"/>
    <property type="match status" value="5"/>
</dbReference>
<feature type="compositionally biased region" description="Basic residues" evidence="8">
    <location>
        <begin position="337"/>
        <end position="350"/>
    </location>
</feature>